<evidence type="ECO:0000313" key="1">
    <source>
        <dbReference type="EMBL" id="QTM99883.1"/>
    </source>
</evidence>
<reference evidence="1 2" key="1">
    <citation type="submission" date="2019-12" db="EMBL/GenBank/DDBJ databases">
        <title>The whole genome sequencing of a strain isolated from a Mars analog, Dalangtan Playa.</title>
        <authorList>
            <person name="Huang T."/>
        </authorList>
    </citation>
    <scope>NUCLEOTIDE SEQUENCE [LARGE SCALE GENOMIC DNA]</scope>
    <source>
        <strain evidence="1 2">DP4-553-S</strain>
    </source>
</reference>
<gene>
    <name evidence="1" type="ORF">ERJ70_11610</name>
</gene>
<organism evidence="1 2">
    <name type="scientific">Sediminibacillus dalangtanensis</name>
    <dbReference type="NCBI Taxonomy" id="2729421"/>
    <lineage>
        <taxon>Bacteria</taxon>
        <taxon>Bacillati</taxon>
        <taxon>Bacillota</taxon>
        <taxon>Bacilli</taxon>
        <taxon>Bacillales</taxon>
        <taxon>Bacillaceae</taxon>
        <taxon>Sediminibacillus</taxon>
    </lineage>
</organism>
<name>A0ABX7VWK9_9BACI</name>
<sequence>MAKVLFSLLIMVLLFLGGMLTGINQVAKGPDGTVVVDEEISVSDKKPPLITIKEPEAESVLAASKDYEPVKETHFTQKLAAALGSFLNWFYNQVIAVIYQLVQVFF</sequence>
<dbReference type="EMBL" id="CP046956">
    <property type="protein sequence ID" value="QTM99883.1"/>
    <property type="molecule type" value="Genomic_DNA"/>
</dbReference>
<keyword evidence="2" id="KW-1185">Reference proteome</keyword>
<protein>
    <submittedName>
        <fullName evidence="1">Uncharacterized protein</fullName>
    </submittedName>
</protein>
<proteinExistence type="predicted"/>
<accession>A0ABX7VWK9</accession>
<dbReference type="RefSeq" id="WP_209365046.1">
    <property type="nucleotide sequence ID" value="NZ_CP046956.1"/>
</dbReference>
<dbReference type="Proteomes" id="UP000665043">
    <property type="component" value="Chromosome"/>
</dbReference>
<evidence type="ECO:0000313" key="2">
    <source>
        <dbReference type="Proteomes" id="UP000665043"/>
    </source>
</evidence>